<accession>A0A6C0EUI1</accession>
<sequence length="37" mass="4196">MKKFLGSNIGIIVMSVISNFNNKNEHSLFVSKTKKIK</sequence>
<dbReference type="EMBL" id="MN738929">
    <property type="protein sequence ID" value="QHT31999.1"/>
    <property type="molecule type" value="Genomic_DNA"/>
</dbReference>
<name>A0A6C0EUI1_9ZZZZ</name>
<protein>
    <submittedName>
        <fullName evidence="1">Uncharacterized protein</fullName>
    </submittedName>
</protein>
<dbReference type="AlphaFoldDB" id="A0A6C0EUI1"/>
<proteinExistence type="predicted"/>
<organism evidence="1">
    <name type="scientific">viral metagenome</name>
    <dbReference type="NCBI Taxonomy" id="1070528"/>
    <lineage>
        <taxon>unclassified sequences</taxon>
        <taxon>metagenomes</taxon>
        <taxon>organismal metagenomes</taxon>
    </lineage>
</organism>
<reference evidence="1" key="1">
    <citation type="journal article" date="2020" name="Nature">
        <title>Giant virus diversity and host interactions through global metagenomics.</title>
        <authorList>
            <person name="Schulz F."/>
            <person name="Roux S."/>
            <person name="Paez-Espino D."/>
            <person name="Jungbluth S."/>
            <person name="Walsh D.A."/>
            <person name="Denef V.J."/>
            <person name="McMahon K.D."/>
            <person name="Konstantinidis K.T."/>
            <person name="Eloe-Fadrosh E.A."/>
            <person name="Kyrpides N.C."/>
            <person name="Woyke T."/>
        </authorList>
    </citation>
    <scope>NUCLEOTIDE SEQUENCE</scope>
    <source>
        <strain evidence="1">GVMAG-M-3300009159-65</strain>
    </source>
</reference>
<evidence type="ECO:0000313" key="1">
    <source>
        <dbReference type="EMBL" id="QHT31999.1"/>
    </source>
</evidence>